<evidence type="ECO:0000256" key="9">
    <source>
        <dbReference type="PIRSR" id="PIRSR602402-1"/>
    </source>
</evidence>
<accession>A0A4V4HVC9</accession>
<dbReference type="GO" id="GO:0016712">
    <property type="term" value="F:oxidoreductase activity, acting on paired donors, with incorporation or reduction of molecular oxygen, reduced flavin or flavoprotein as one donor, and incorporation of one atom of oxygen"/>
    <property type="evidence" value="ECO:0007669"/>
    <property type="project" value="InterPro"/>
</dbReference>
<comment type="cofactor">
    <cofactor evidence="1 9">
        <name>heme</name>
        <dbReference type="ChEBI" id="CHEBI:30413"/>
    </cofactor>
</comment>
<dbReference type="InterPro" id="IPR002402">
    <property type="entry name" value="Cyt_P450_E_grp-II"/>
</dbReference>
<proteinExistence type="inferred from homology"/>
<comment type="caution">
    <text evidence="10">The sequence shown here is derived from an EMBL/GenBank/DDBJ whole genome shotgun (WGS) entry which is preliminary data.</text>
</comment>
<dbReference type="PANTHER" id="PTHR24287:SF19">
    <property type="entry name" value="CYTOCHROME P450"/>
    <property type="match status" value="1"/>
</dbReference>
<keyword evidence="5" id="KW-0560">Oxidoreductase</keyword>
<dbReference type="SUPFAM" id="SSF48264">
    <property type="entry name" value="Cytochrome P450"/>
    <property type="match status" value="1"/>
</dbReference>
<evidence type="ECO:0000256" key="6">
    <source>
        <dbReference type="ARBA" id="ARBA00023004"/>
    </source>
</evidence>
<comment type="similarity">
    <text evidence="2">Belongs to the cytochrome P450 family.</text>
</comment>
<dbReference type="InterPro" id="IPR002974">
    <property type="entry name" value="Cyt_P450_E_CYP52_ascomycetes"/>
</dbReference>
<sequence>MFDFLPTFVYVLPFILLVYVSSRLVSSRAARKTIEQHGCEPPPSYPQAKESELVKSRTEATKNGSLMDLYMEHFNLYGKTWEEHFLGAKIINTMEARNFQQVTALSFQDWGKASTTHSTPFFGKGIFFMNGVEWKHARELVRPTFSKTEVSDVEIIGKHADRLIDMIPRDGSTIDLQLPLRKLVFLDTATEFLMGQSIDSQLAGDPNNSAKILAAFDASLAGVGKRRLLSRFKRFMHNFDKSWKEACGVVHSYIDVHVARALKETEKSESKAGATDADTKKPTRYILLLEMAKQIRDPIALRFQILNVFIPARDTTAVMLSNTLFHLARNPDIWTQLRNDSLALGDRPLTFEVLKSLQLFKYVLFETLRYQGPSGRIYRTATRDTVLPTGGGPSGTSPIYVEKGTVVALNLWGLHHDEDIWGQDVNEFKPQRWFEPKKQFQWEFVPFLGGPRICPAQQQVLTQSIYLLVRLTREFTMIENRDPVKEYIGRVTALTESKNGVKVAFRV</sequence>
<keyword evidence="11" id="KW-1185">Reference proteome</keyword>
<name>A0A4V4HVC9_9HELO</name>
<dbReference type="InterPro" id="IPR036396">
    <property type="entry name" value="Cyt_P450_sf"/>
</dbReference>
<evidence type="ECO:0000256" key="3">
    <source>
        <dbReference type="ARBA" id="ARBA00022617"/>
    </source>
</evidence>
<dbReference type="PRINTS" id="PR01239">
    <property type="entry name" value="EP450IICYP52"/>
</dbReference>
<dbReference type="EMBL" id="PQXL01000071">
    <property type="protein sequence ID" value="THV52716.1"/>
    <property type="molecule type" value="Genomic_DNA"/>
</dbReference>
<evidence type="ECO:0000313" key="11">
    <source>
        <dbReference type="Proteomes" id="UP000308671"/>
    </source>
</evidence>
<evidence type="ECO:0000256" key="7">
    <source>
        <dbReference type="ARBA" id="ARBA00023026"/>
    </source>
</evidence>
<dbReference type="InterPro" id="IPR047146">
    <property type="entry name" value="Cyt_P450_E_CYP52_fungi"/>
</dbReference>
<dbReference type="CDD" id="cd11063">
    <property type="entry name" value="CYP52"/>
    <property type="match status" value="1"/>
</dbReference>
<keyword evidence="8" id="KW-0503">Monooxygenase</keyword>
<feature type="binding site" description="axial binding residue" evidence="9">
    <location>
        <position position="454"/>
    </location>
    <ligand>
        <name>heme</name>
        <dbReference type="ChEBI" id="CHEBI:30413"/>
    </ligand>
    <ligandPart>
        <name>Fe</name>
        <dbReference type="ChEBI" id="CHEBI:18248"/>
    </ligandPart>
</feature>
<keyword evidence="3 9" id="KW-0349">Heme</keyword>
<evidence type="ECO:0000256" key="2">
    <source>
        <dbReference type="ARBA" id="ARBA00010617"/>
    </source>
</evidence>
<dbReference type="GO" id="GO:0005506">
    <property type="term" value="F:iron ion binding"/>
    <property type="evidence" value="ECO:0007669"/>
    <property type="project" value="InterPro"/>
</dbReference>
<dbReference type="GO" id="GO:0020037">
    <property type="term" value="F:heme binding"/>
    <property type="evidence" value="ECO:0007669"/>
    <property type="project" value="InterPro"/>
</dbReference>
<dbReference type="Proteomes" id="UP000308671">
    <property type="component" value="Unassembled WGS sequence"/>
</dbReference>
<keyword evidence="4 9" id="KW-0479">Metal-binding</keyword>
<gene>
    <name evidence="10" type="ORF">BGAL_0071g00240</name>
</gene>
<evidence type="ECO:0008006" key="12">
    <source>
        <dbReference type="Google" id="ProtNLM"/>
    </source>
</evidence>
<evidence type="ECO:0000256" key="8">
    <source>
        <dbReference type="ARBA" id="ARBA00023033"/>
    </source>
</evidence>
<dbReference type="Pfam" id="PF00067">
    <property type="entry name" value="p450"/>
    <property type="match status" value="1"/>
</dbReference>
<dbReference type="PANTHER" id="PTHR24287">
    <property type="entry name" value="P450, PUTATIVE (EUROFUNG)-RELATED"/>
    <property type="match status" value="1"/>
</dbReference>
<dbReference type="Gene3D" id="1.10.630.10">
    <property type="entry name" value="Cytochrome P450"/>
    <property type="match status" value="1"/>
</dbReference>
<reference evidence="10 11" key="1">
    <citation type="submission" date="2017-12" db="EMBL/GenBank/DDBJ databases">
        <title>Comparative genomics of Botrytis spp.</title>
        <authorList>
            <person name="Valero-Jimenez C.A."/>
            <person name="Tapia P."/>
            <person name="Veloso J."/>
            <person name="Silva-Moreno E."/>
            <person name="Staats M."/>
            <person name="Valdes J.H."/>
            <person name="Van Kan J.A.L."/>
        </authorList>
    </citation>
    <scope>NUCLEOTIDE SEQUENCE [LARGE SCALE GENOMIC DNA]</scope>
    <source>
        <strain evidence="10 11">MUCL435</strain>
    </source>
</reference>
<dbReference type="InterPro" id="IPR001128">
    <property type="entry name" value="Cyt_P450"/>
</dbReference>
<dbReference type="AlphaFoldDB" id="A0A4V4HVC9"/>
<protein>
    <recommendedName>
        <fullName evidence="12">Cytochrome P450 alkane hydroxylase</fullName>
    </recommendedName>
</protein>
<evidence type="ECO:0000313" key="10">
    <source>
        <dbReference type="EMBL" id="THV52716.1"/>
    </source>
</evidence>
<dbReference type="OrthoDB" id="1470350at2759"/>
<organism evidence="10 11">
    <name type="scientific">Botrytis galanthina</name>
    <dbReference type="NCBI Taxonomy" id="278940"/>
    <lineage>
        <taxon>Eukaryota</taxon>
        <taxon>Fungi</taxon>
        <taxon>Dikarya</taxon>
        <taxon>Ascomycota</taxon>
        <taxon>Pezizomycotina</taxon>
        <taxon>Leotiomycetes</taxon>
        <taxon>Helotiales</taxon>
        <taxon>Sclerotiniaceae</taxon>
        <taxon>Botrytis</taxon>
    </lineage>
</organism>
<evidence type="ECO:0000256" key="1">
    <source>
        <dbReference type="ARBA" id="ARBA00001971"/>
    </source>
</evidence>
<evidence type="ECO:0000256" key="4">
    <source>
        <dbReference type="ARBA" id="ARBA00022723"/>
    </source>
</evidence>
<evidence type="ECO:0000256" key="5">
    <source>
        <dbReference type="ARBA" id="ARBA00023002"/>
    </source>
</evidence>
<keyword evidence="7" id="KW-0843">Virulence</keyword>
<keyword evidence="6 9" id="KW-0408">Iron</keyword>
<dbReference type="PRINTS" id="PR00464">
    <property type="entry name" value="EP450II"/>
</dbReference>